<gene>
    <name evidence="2" type="ORF">E4U43_007524</name>
</gene>
<dbReference type="InterPro" id="IPR039601">
    <property type="entry name" value="Rrn5"/>
</dbReference>
<feature type="compositionally biased region" description="Acidic residues" evidence="1">
    <location>
        <begin position="366"/>
        <end position="397"/>
    </location>
</feature>
<dbReference type="Proteomes" id="UP000748025">
    <property type="component" value="Unassembled WGS sequence"/>
</dbReference>
<dbReference type="InterPro" id="IPR009057">
    <property type="entry name" value="Homeodomain-like_sf"/>
</dbReference>
<keyword evidence="3" id="KW-1185">Reference proteome</keyword>
<dbReference type="GO" id="GO:0000500">
    <property type="term" value="C:RNA polymerase I upstream activating factor complex"/>
    <property type="evidence" value="ECO:0007669"/>
    <property type="project" value="InterPro"/>
</dbReference>
<dbReference type="GO" id="GO:0042790">
    <property type="term" value="P:nucleolar large rRNA transcription by RNA polymerase I"/>
    <property type="evidence" value="ECO:0007669"/>
    <property type="project" value="InterPro"/>
</dbReference>
<dbReference type="OrthoDB" id="2240312at2759"/>
<dbReference type="AlphaFoldDB" id="A0A9P7NEB4"/>
<protein>
    <recommendedName>
        <fullName evidence="4">SANT domain-containing protein</fullName>
    </recommendedName>
</protein>
<accession>A0A9P7NEB4</accession>
<dbReference type="PANTHER" id="PTHR28079:SF1">
    <property type="entry name" value="RNA POLYMERASE I-SPECIFIC TRANSCRIPTION INITIATION FACTOR RRN5"/>
    <property type="match status" value="1"/>
</dbReference>
<evidence type="ECO:0000256" key="1">
    <source>
        <dbReference type="SAM" id="MobiDB-lite"/>
    </source>
</evidence>
<proteinExistence type="predicted"/>
<dbReference type="PANTHER" id="PTHR28079">
    <property type="entry name" value="RNA POLYMERASE I-SPECIFIC TRANSCRIPTION INITIATION FACTOR RRN5"/>
    <property type="match status" value="1"/>
</dbReference>
<dbReference type="GO" id="GO:0000182">
    <property type="term" value="F:rDNA binding"/>
    <property type="evidence" value="ECO:0007669"/>
    <property type="project" value="TreeGrafter"/>
</dbReference>
<evidence type="ECO:0000313" key="2">
    <source>
        <dbReference type="EMBL" id="KAG6013009.1"/>
    </source>
</evidence>
<feature type="region of interest" description="Disordered" evidence="1">
    <location>
        <begin position="357"/>
        <end position="414"/>
    </location>
</feature>
<dbReference type="InterPro" id="IPR001005">
    <property type="entry name" value="SANT/Myb"/>
</dbReference>
<organism evidence="2 3">
    <name type="scientific">Claviceps pusilla</name>
    <dbReference type="NCBI Taxonomy" id="123648"/>
    <lineage>
        <taxon>Eukaryota</taxon>
        <taxon>Fungi</taxon>
        <taxon>Dikarya</taxon>
        <taxon>Ascomycota</taxon>
        <taxon>Pezizomycotina</taxon>
        <taxon>Sordariomycetes</taxon>
        <taxon>Hypocreomycetidae</taxon>
        <taxon>Hypocreales</taxon>
        <taxon>Clavicipitaceae</taxon>
        <taxon>Claviceps</taxon>
    </lineage>
</organism>
<dbReference type="SUPFAM" id="SSF46689">
    <property type="entry name" value="Homeodomain-like"/>
    <property type="match status" value="1"/>
</dbReference>
<dbReference type="CDD" id="cd00167">
    <property type="entry name" value="SANT"/>
    <property type="match status" value="1"/>
</dbReference>
<dbReference type="EMBL" id="SRPW01000668">
    <property type="protein sequence ID" value="KAG6013009.1"/>
    <property type="molecule type" value="Genomic_DNA"/>
</dbReference>
<dbReference type="GO" id="GO:0006361">
    <property type="term" value="P:transcription initiation at RNA polymerase I promoter"/>
    <property type="evidence" value="ECO:0007669"/>
    <property type="project" value="TreeGrafter"/>
</dbReference>
<feature type="region of interest" description="Disordered" evidence="1">
    <location>
        <begin position="1"/>
        <end position="65"/>
    </location>
</feature>
<evidence type="ECO:0000313" key="3">
    <source>
        <dbReference type="Proteomes" id="UP000748025"/>
    </source>
</evidence>
<comment type="caution">
    <text evidence="2">The sequence shown here is derived from an EMBL/GenBank/DDBJ whole genome shotgun (WGS) entry which is preliminary data.</text>
</comment>
<sequence length="601" mass="68548">MDPDDAELMTESSDGIKAEPRDRGSSCEAIYVENYPSSPAEYDDQPSDSRSPRKRPAEGASAFRPFKRQKGTFNAEYLDLLNRDIDDAAQRVCLDEEVQFSKSQIGLTKWSAMEKRQFFEAVSRLGKYDLPGIAARLGTKSEIEVQQYICLLRDGIEQRKSQNSRSYLETAQYPAAVELSQQCCHAQEEAADAISVRQERREEQREELKWGPNWNITPSLARKLSRDLENGEPLPNEALQFAQFFQLPTWLSLSERVFMNSSIPGNNWNYVDDKQPSVWATTFDDFYSLAVSITRRLVQSTLFFSLSRIRAKRELNPTTRAAVRKRDVEAAIASLNMSHNSHEMWRTCARRLRLDVFDEPPHRDDGGDDETDGDGVDDTDTDADADVDSDADADAASDADANVSKSEEEPMTYDEVEKELTFNAETISEDENQSSDPTIWKLAILSDDESEPTNRVDKVYDAGTISEEVSKQHNTEEYEINRDLREIQWYSTADIRDVQSAKDALRLRIQMERLQEAQAEAHDAYASYQAEAKMWAVLQRKPPVELARVQDPGRVHMSNLALDRVYSWGRNWASSLEYYEEWETLDTARGGDGEDQDQFSE</sequence>
<dbReference type="GO" id="GO:0001181">
    <property type="term" value="F:RNA polymerase I general transcription initiation factor activity"/>
    <property type="evidence" value="ECO:0007669"/>
    <property type="project" value="TreeGrafter"/>
</dbReference>
<dbReference type="Gene3D" id="1.10.10.60">
    <property type="entry name" value="Homeodomain-like"/>
    <property type="match status" value="1"/>
</dbReference>
<feature type="compositionally biased region" description="Basic and acidic residues" evidence="1">
    <location>
        <begin position="14"/>
        <end position="25"/>
    </location>
</feature>
<name>A0A9P7NEB4_9HYPO</name>
<reference evidence="2" key="1">
    <citation type="journal article" date="2020" name="bioRxiv">
        <title>Whole genome comparisons of ergot fungi reveals the divergence and evolution of species within the genus Claviceps are the result of varying mechanisms driving genome evolution and host range expansion.</title>
        <authorList>
            <person name="Wyka S.A."/>
            <person name="Mondo S.J."/>
            <person name="Liu M."/>
            <person name="Dettman J."/>
            <person name="Nalam V."/>
            <person name="Broders K.D."/>
        </authorList>
    </citation>
    <scope>NUCLEOTIDE SEQUENCE</scope>
    <source>
        <strain evidence="2">CCC 602</strain>
    </source>
</reference>
<evidence type="ECO:0008006" key="4">
    <source>
        <dbReference type="Google" id="ProtNLM"/>
    </source>
</evidence>